<dbReference type="EMBL" id="QURH01000200">
    <property type="protein sequence ID" value="RFU41616.1"/>
    <property type="molecule type" value="Genomic_DNA"/>
</dbReference>
<gene>
    <name evidence="2" type="ORF">DZF91_11155</name>
</gene>
<dbReference type="AlphaFoldDB" id="A0A372JP81"/>
<dbReference type="OrthoDB" id="134475at2"/>
<protein>
    <recommendedName>
        <fullName evidence="1">DUF7507 domain-containing protein</fullName>
    </recommendedName>
</protein>
<name>A0A372JP81_9ACTN</name>
<dbReference type="InterPro" id="IPR047589">
    <property type="entry name" value="DUF11_rpt"/>
</dbReference>
<keyword evidence="3" id="KW-1185">Reference proteome</keyword>
<dbReference type="Proteomes" id="UP000261811">
    <property type="component" value="Unassembled WGS sequence"/>
</dbReference>
<dbReference type="Pfam" id="PF24346">
    <property type="entry name" value="DUF7507"/>
    <property type="match status" value="1"/>
</dbReference>
<accession>A0A372JP81</accession>
<evidence type="ECO:0000259" key="1">
    <source>
        <dbReference type="Pfam" id="PF24346"/>
    </source>
</evidence>
<evidence type="ECO:0000313" key="2">
    <source>
        <dbReference type="EMBL" id="RFU41616.1"/>
    </source>
</evidence>
<reference evidence="2 3" key="1">
    <citation type="submission" date="2018-08" db="EMBL/GenBank/DDBJ databases">
        <title>Actinomadura jelena sp. nov., a novel Actinomycete isolated from soil in Chad.</title>
        <authorList>
            <person name="Shi L."/>
        </authorList>
    </citation>
    <scope>NUCLEOTIDE SEQUENCE [LARGE SCALE GENOMIC DNA]</scope>
    <source>
        <strain evidence="2 3">NEAU-G17</strain>
    </source>
</reference>
<comment type="caution">
    <text evidence="2">The sequence shown here is derived from an EMBL/GenBank/DDBJ whole genome shotgun (WGS) entry which is preliminary data.</text>
</comment>
<dbReference type="NCBIfam" id="TIGR01451">
    <property type="entry name" value="B_ant_repeat"/>
    <property type="match status" value="1"/>
</dbReference>
<proteinExistence type="predicted"/>
<organism evidence="2 3">
    <name type="scientific">Actinomadura logoneensis</name>
    <dbReference type="NCBI Taxonomy" id="2293572"/>
    <lineage>
        <taxon>Bacteria</taxon>
        <taxon>Bacillati</taxon>
        <taxon>Actinomycetota</taxon>
        <taxon>Actinomycetes</taxon>
        <taxon>Streptosporangiales</taxon>
        <taxon>Thermomonosporaceae</taxon>
        <taxon>Actinomadura</taxon>
    </lineage>
</organism>
<evidence type="ECO:0000313" key="3">
    <source>
        <dbReference type="Proteomes" id="UP000261811"/>
    </source>
</evidence>
<dbReference type="InterPro" id="IPR055354">
    <property type="entry name" value="DUF7507"/>
</dbReference>
<feature type="domain" description="DUF7507" evidence="1">
    <location>
        <begin position="1"/>
        <end position="35"/>
    </location>
</feature>
<sequence>MGQTIRYTYEVDNTGNVTLNDVGVTDTLSGLSAVTGP</sequence>